<evidence type="ECO:0000313" key="2">
    <source>
        <dbReference type="EMBL" id="JAP08797.1"/>
    </source>
</evidence>
<proteinExistence type="predicted"/>
<accession>A0A0V0GLX4</accession>
<feature type="region of interest" description="Disordered" evidence="1">
    <location>
        <begin position="1"/>
        <end position="26"/>
    </location>
</feature>
<protein>
    <submittedName>
        <fullName evidence="2">Putative ovule protein</fullName>
    </submittedName>
</protein>
<dbReference type="AlphaFoldDB" id="A0A0V0GLX4"/>
<evidence type="ECO:0000256" key="1">
    <source>
        <dbReference type="SAM" id="MobiDB-lite"/>
    </source>
</evidence>
<sequence length="92" mass="10529">MRKHMSLLDRMLTEDDVEKENLDSPYAEEPQRTIDTVLATQSPQPEANTPNMGSMVILPSKKPGVNFLRKLLLRKKYGRSKKRAFPLAIEAF</sequence>
<dbReference type="EMBL" id="GEDG01036253">
    <property type="protein sequence ID" value="JAP08797.1"/>
    <property type="molecule type" value="Transcribed_RNA"/>
</dbReference>
<organism evidence="2">
    <name type="scientific">Solanum chacoense</name>
    <name type="common">Chaco potato</name>
    <dbReference type="NCBI Taxonomy" id="4108"/>
    <lineage>
        <taxon>Eukaryota</taxon>
        <taxon>Viridiplantae</taxon>
        <taxon>Streptophyta</taxon>
        <taxon>Embryophyta</taxon>
        <taxon>Tracheophyta</taxon>
        <taxon>Spermatophyta</taxon>
        <taxon>Magnoliopsida</taxon>
        <taxon>eudicotyledons</taxon>
        <taxon>Gunneridae</taxon>
        <taxon>Pentapetalae</taxon>
        <taxon>asterids</taxon>
        <taxon>lamiids</taxon>
        <taxon>Solanales</taxon>
        <taxon>Solanaceae</taxon>
        <taxon>Solanoideae</taxon>
        <taxon>Solaneae</taxon>
        <taxon>Solanum</taxon>
    </lineage>
</organism>
<name>A0A0V0GLX4_SOLCH</name>
<reference evidence="2" key="1">
    <citation type="submission" date="2015-12" db="EMBL/GenBank/DDBJ databases">
        <title>Gene expression during late stages of embryo sac development: a critical building block for successful pollen-pistil interactions.</title>
        <authorList>
            <person name="Liu Y."/>
            <person name="Joly V."/>
            <person name="Sabar M."/>
            <person name="Matton D.P."/>
        </authorList>
    </citation>
    <scope>NUCLEOTIDE SEQUENCE</scope>
</reference>